<evidence type="ECO:0000256" key="2">
    <source>
        <dbReference type="ARBA" id="ARBA00022989"/>
    </source>
</evidence>
<evidence type="ECO:0000256" key="3">
    <source>
        <dbReference type="ARBA" id="ARBA00023136"/>
    </source>
</evidence>
<keyword evidence="2 4" id="KW-1133">Transmembrane helix</keyword>
<keyword evidence="7" id="KW-1185">Reference proteome</keyword>
<dbReference type="STRING" id="80876.SAMN05421779_10279"/>
<feature type="transmembrane region" description="Helical" evidence="4">
    <location>
        <begin position="139"/>
        <end position="157"/>
    </location>
</feature>
<feature type="transmembrane region" description="Helical" evidence="4">
    <location>
        <begin position="103"/>
        <end position="127"/>
    </location>
</feature>
<sequence length="396" mass="41856">MSSPDAAASRWRVILAGIAALVLSVGLARFAYTPMLPIMRADAGLSAMAGGWLATVNYGGYMLGALIAASVGNLSHKYHLYRLWLVAAVLTTGAMGLTHDPVIWAVLRFVAGLSSTAGLLLASGLVLNWLLRHGFRPQLGLHFTGLGLGVAISGLAVEAMSRGVSWDQQWLLLGGLGLVFFLPAWLWMPAPASVHQQTLLTAPRHPGQRWMLWLIAAYFCAGFGYVISATFIVAIVEKLPVLAGQGTWVWVIVGLAALPSSFLWDAAAHRWGHARALLLAYATQIVSILLPALNDGAVLNILSAVLYGGTFVGIVSLTLALIGRYFPLNPAKAMARLTLSYGVAQVLAPAIAGYIARESGSYRGSLLIAAAAMMVGMACLVATQVQERRVTASEGA</sequence>
<gene>
    <name evidence="6" type="ORF">SAMN05421779_10279</name>
</gene>
<dbReference type="Gene3D" id="1.20.1250.20">
    <property type="entry name" value="MFS general substrate transporter like domains"/>
    <property type="match status" value="2"/>
</dbReference>
<dbReference type="SUPFAM" id="SSF103473">
    <property type="entry name" value="MFS general substrate transporter"/>
    <property type="match status" value="1"/>
</dbReference>
<feature type="transmembrane region" description="Helical" evidence="4">
    <location>
        <begin position="80"/>
        <end position="97"/>
    </location>
</feature>
<feature type="transmembrane region" description="Helical" evidence="4">
    <location>
        <begin position="362"/>
        <end position="383"/>
    </location>
</feature>
<reference evidence="6 7" key="1">
    <citation type="submission" date="2017-01" db="EMBL/GenBank/DDBJ databases">
        <authorList>
            <person name="Mah S.A."/>
            <person name="Swanson W.J."/>
            <person name="Moy G.W."/>
            <person name="Vacquier V.D."/>
        </authorList>
    </citation>
    <scope>NUCLEOTIDE SEQUENCE [LARGE SCALE GENOMIC DNA]</scope>
    <source>
        <strain evidence="6 7">DSM 11589</strain>
    </source>
</reference>
<dbReference type="Proteomes" id="UP000185678">
    <property type="component" value="Unassembled WGS sequence"/>
</dbReference>
<evidence type="ECO:0000256" key="1">
    <source>
        <dbReference type="ARBA" id="ARBA00022692"/>
    </source>
</evidence>
<protein>
    <submittedName>
        <fullName evidence="6">Predicted arabinose efflux permease, MFS family</fullName>
    </submittedName>
</protein>
<feature type="transmembrane region" description="Helical" evidence="4">
    <location>
        <begin position="12"/>
        <end position="32"/>
    </location>
</feature>
<dbReference type="GO" id="GO:0022857">
    <property type="term" value="F:transmembrane transporter activity"/>
    <property type="evidence" value="ECO:0007669"/>
    <property type="project" value="InterPro"/>
</dbReference>
<dbReference type="GO" id="GO:0005886">
    <property type="term" value="C:plasma membrane"/>
    <property type="evidence" value="ECO:0007669"/>
    <property type="project" value="TreeGrafter"/>
</dbReference>
<dbReference type="PANTHER" id="PTHR23537:SF1">
    <property type="entry name" value="SUGAR TRANSPORTER"/>
    <property type="match status" value="1"/>
</dbReference>
<dbReference type="Pfam" id="PF06779">
    <property type="entry name" value="MFS_4"/>
    <property type="match status" value="1"/>
</dbReference>
<evidence type="ECO:0000256" key="4">
    <source>
        <dbReference type="SAM" id="Phobius"/>
    </source>
</evidence>
<evidence type="ECO:0000259" key="5">
    <source>
        <dbReference type="PROSITE" id="PS50850"/>
    </source>
</evidence>
<accession>A0A1N7JC31</accession>
<keyword evidence="1 4" id="KW-0812">Transmembrane</keyword>
<dbReference type="InterPro" id="IPR020846">
    <property type="entry name" value="MFS_dom"/>
</dbReference>
<feature type="domain" description="Major facilitator superfamily (MFS) profile" evidence="5">
    <location>
        <begin position="12"/>
        <end position="388"/>
    </location>
</feature>
<evidence type="ECO:0000313" key="6">
    <source>
        <dbReference type="EMBL" id="SIS46836.1"/>
    </source>
</evidence>
<dbReference type="InterPro" id="IPR010645">
    <property type="entry name" value="MFS_4"/>
</dbReference>
<feature type="transmembrane region" description="Helical" evidence="4">
    <location>
        <begin position="169"/>
        <end position="189"/>
    </location>
</feature>
<dbReference type="InterPro" id="IPR036259">
    <property type="entry name" value="MFS_trans_sf"/>
</dbReference>
<feature type="transmembrane region" description="Helical" evidence="4">
    <location>
        <begin position="338"/>
        <end position="356"/>
    </location>
</feature>
<keyword evidence="3 4" id="KW-0472">Membrane</keyword>
<feature type="transmembrane region" description="Helical" evidence="4">
    <location>
        <begin position="276"/>
        <end position="293"/>
    </location>
</feature>
<dbReference type="EMBL" id="FTOA01000002">
    <property type="protein sequence ID" value="SIS46836.1"/>
    <property type="molecule type" value="Genomic_DNA"/>
</dbReference>
<feature type="transmembrane region" description="Helical" evidence="4">
    <location>
        <begin position="210"/>
        <end position="235"/>
    </location>
</feature>
<name>A0A1N7JC31_9PROT</name>
<evidence type="ECO:0000313" key="7">
    <source>
        <dbReference type="Proteomes" id="UP000185678"/>
    </source>
</evidence>
<feature type="transmembrane region" description="Helical" evidence="4">
    <location>
        <begin position="305"/>
        <end position="326"/>
    </location>
</feature>
<feature type="transmembrane region" description="Helical" evidence="4">
    <location>
        <begin position="247"/>
        <end position="264"/>
    </location>
</feature>
<feature type="transmembrane region" description="Helical" evidence="4">
    <location>
        <begin position="44"/>
        <end position="68"/>
    </location>
</feature>
<dbReference type="AlphaFoldDB" id="A0A1N7JC31"/>
<organism evidence="6 7">
    <name type="scientific">Insolitispirillum peregrinum</name>
    <dbReference type="NCBI Taxonomy" id="80876"/>
    <lineage>
        <taxon>Bacteria</taxon>
        <taxon>Pseudomonadati</taxon>
        <taxon>Pseudomonadota</taxon>
        <taxon>Alphaproteobacteria</taxon>
        <taxon>Rhodospirillales</taxon>
        <taxon>Novispirillaceae</taxon>
        <taxon>Insolitispirillum</taxon>
    </lineage>
</organism>
<dbReference type="PANTHER" id="PTHR23537">
    <property type="match status" value="1"/>
</dbReference>
<dbReference type="RefSeq" id="WP_076399006.1">
    <property type="nucleotide sequence ID" value="NZ_FTOA01000002.1"/>
</dbReference>
<dbReference type="PROSITE" id="PS50850">
    <property type="entry name" value="MFS"/>
    <property type="match status" value="1"/>
</dbReference>
<proteinExistence type="predicted"/>